<feature type="domain" description="Helicase ATP-binding" evidence="3">
    <location>
        <begin position="1"/>
        <end position="93"/>
    </location>
</feature>
<dbReference type="PANTHER" id="PTHR30612:SF0">
    <property type="entry name" value="CHLOROPLAST PROTEIN-TRANSPORTING ATPASE"/>
    <property type="match status" value="1"/>
</dbReference>
<dbReference type="AlphaFoldDB" id="A0A8S2MD11"/>
<dbReference type="GO" id="GO:0006886">
    <property type="term" value="P:intracellular protein transport"/>
    <property type="evidence" value="ECO:0007669"/>
    <property type="project" value="InterPro"/>
</dbReference>
<evidence type="ECO:0000259" key="3">
    <source>
        <dbReference type="PROSITE" id="PS51192"/>
    </source>
</evidence>
<name>A0A8S2MD11_9BILA</name>
<dbReference type="InterPro" id="IPR014018">
    <property type="entry name" value="SecA_motor_DEAD"/>
</dbReference>
<dbReference type="EMBL" id="CAJOBA010029781">
    <property type="protein sequence ID" value="CAF3951800.1"/>
    <property type="molecule type" value="Genomic_DNA"/>
</dbReference>
<evidence type="ECO:0000259" key="4">
    <source>
        <dbReference type="PROSITE" id="PS51196"/>
    </source>
</evidence>
<comment type="caution">
    <text evidence="5">The sequence shown here is derived from an EMBL/GenBank/DDBJ whole genome shotgun (WGS) entry which is preliminary data.</text>
</comment>
<protein>
    <submittedName>
        <fullName evidence="5">Uncharacterized protein</fullName>
    </submittedName>
</protein>
<dbReference type="SUPFAM" id="SSF52540">
    <property type="entry name" value="P-loop containing nucleoside triphosphate hydrolases"/>
    <property type="match status" value="1"/>
</dbReference>
<feature type="domain" description="SecA family profile" evidence="4">
    <location>
        <begin position="1"/>
        <end position="93"/>
    </location>
</feature>
<keyword evidence="1" id="KW-0813">Transport</keyword>
<dbReference type="InterPro" id="IPR027417">
    <property type="entry name" value="P-loop_NTPase"/>
</dbReference>
<evidence type="ECO:0000256" key="1">
    <source>
        <dbReference type="ARBA" id="ARBA00022927"/>
    </source>
</evidence>
<dbReference type="InterPro" id="IPR011115">
    <property type="entry name" value="SecA_DEAD"/>
</dbReference>
<evidence type="ECO:0000313" key="6">
    <source>
        <dbReference type="Proteomes" id="UP000682733"/>
    </source>
</evidence>
<keyword evidence="2" id="KW-0811">Translocation</keyword>
<accession>A0A8S2MD11</accession>
<dbReference type="PANTHER" id="PTHR30612">
    <property type="entry name" value="SECA INNER MEMBRANE COMPONENT OF SEC PROTEIN SECRETION SYSTEM"/>
    <property type="match status" value="1"/>
</dbReference>
<organism evidence="5 6">
    <name type="scientific">Didymodactylos carnosus</name>
    <dbReference type="NCBI Taxonomy" id="1234261"/>
    <lineage>
        <taxon>Eukaryota</taxon>
        <taxon>Metazoa</taxon>
        <taxon>Spiralia</taxon>
        <taxon>Gnathifera</taxon>
        <taxon>Rotifera</taxon>
        <taxon>Eurotatoria</taxon>
        <taxon>Bdelloidea</taxon>
        <taxon>Philodinida</taxon>
        <taxon>Philodinidae</taxon>
        <taxon>Didymodactylos</taxon>
    </lineage>
</organism>
<evidence type="ECO:0000256" key="2">
    <source>
        <dbReference type="ARBA" id="ARBA00023010"/>
    </source>
</evidence>
<dbReference type="Pfam" id="PF07517">
    <property type="entry name" value="SecA_DEAD"/>
    <property type="match status" value="1"/>
</dbReference>
<feature type="non-terminal residue" evidence="5">
    <location>
        <position position="1"/>
    </location>
</feature>
<proteinExistence type="predicted"/>
<dbReference type="PROSITE" id="PS51196">
    <property type="entry name" value="SECA_MOTOR_DEAD"/>
    <property type="match status" value="1"/>
</dbReference>
<dbReference type="GO" id="GO:0016020">
    <property type="term" value="C:membrane"/>
    <property type="evidence" value="ECO:0007669"/>
    <property type="project" value="InterPro"/>
</dbReference>
<dbReference type="InterPro" id="IPR014001">
    <property type="entry name" value="Helicase_ATP-bd"/>
</dbReference>
<dbReference type="GO" id="GO:0017038">
    <property type="term" value="P:protein import"/>
    <property type="evidence" value="ECO:0007669"/>
    <property type="project" value="InterPro"/>
</dbReference>
<feature type="non-terminal residue" evidence="5">
    <location>
        <position position="93"/>
    </location>
</feature>
<dbReference type="PROSITE" id="PS51192">
    <property type="entry name" value="HELICASE_ATP_BIND_1"/>
    <property type="match status" value="1"/>
</dbReference>
<evidence type="ECO:0000313" key="5">
    <source>
        <dbReference type="EMBL" id="CAF3951800.1"/>
    </source>
</evidence>
<sequence length="93" mass="10441">ELAKPQAEQQENFYDHFGLTVSHNGKCETEIKEQYQADIVYGAASDFQGDILRDEYSKLGTRSGRKCDVAIVDEVDSMLIDGKNHIVMLSTPM</sequence>
<dbReference type="Proteomes" id="UP000682733">
    <property type="component" value="Unassembled WGS sequence"/>
</dbReference>
<dbReference type="GO" id="GO:0005524">
    <property type="term" value="F:ATP binding"/>
    <property type="evidence" value="ECO:0007669"/>
    <property type="project" value="InterPro"/>
</dbReference>
<dbReference type="InterPro" id="IPR000185">
    <property type="entry name" value="SecA"/>
</dbReference>
<dbReference type="Gene3D" id="3.40.50.300">
    <property type="entry name" value="P-loop containing nucleotide triphosphate hydrolases"/>
    <property type="match status" value="1"/>
</dbReference>
<reference evidence="5" key="1">
    <citation type="submission" date="2021-02" db="EMBL/GenBank/DDBJ databases">
        <authorList>
            <person name="Nowell W R."/>
        </authorList>
    </citation>
    <scope>NUCLEOTIDE SEQUENCE</scope>
</reference>
<gene>
    <name evidence="5" type="ORF">TMI583_LOCUS22122</name>
</gene>
<keyword evidence="1" id="KW-0653">Protein transport</keyword>
<dbReference type="GO" id="GO:0006605">
    <property type="term" value="P:protein targeting"/>
    <property type="evidence" value="ECO:0007669"/>
    <property type="project" value="InterPro"/>
</dbReference>